<keyword evidence="1" id="KW-0808">Transferase</keyword>
<accession>A0ABR1WF09</accession>
<dbReference type="EMBL" id="JAQQWM010000001">
    <property type="protein sequence ID" value="KAK8082076.1"/>
    <property type="molecule type" value="Genomic_DNA"/>
</dbReference>
<dbReference type="Pfam" id="PF04724">
    <property type="entry name" value="Glyco_transf_17"/>
    <property type="match status" value="1"/>
</dbReference>
<name>A0ABR1WF09_9PEZI</name>
<dbReference type="GO" id="GO:0016740">
    <property type="term" value="F:transferase activity"/>
    <property type="evidence" value="ECO:0007669"/>
    <property type="project" value="UniProtKB-KW"/>
</dbReference>
<gene>
    <name evidence="1" type="ORF">PG996_000857</name>
</gene>
<organism evidence="1 2">
    <name type="scientific">Apiospora saccharicola</name>
    <dbReference type="NCBI Taxonomy" id="335842"/>
    <lineage>
        <taxon>Eukaryota</taxon>
        <taxon>Fungi</taxon>
        <taxon>Dikarya</taxon>
        <taxon>Ascomycota</taxon>
        <taxon>Pezizomycotina</taxon>
        <taxon>Sordariomycetes</taxon>
        <taxon>Xylariomycetidae</taxon>
        <taxon>Amphisphaeriales</taxon>
        <taxon>Apiosporaceae</taxon>
        <taxon>Apiospora</taxon>
    </lineage>
</organism>
<dbReference type="Proteomes" id="UP001446871">
    <property type="component" value="Unassembled WGS sequence"/>
</dbReference>
<evidence type="ECO:0000313" key="2">
    <source>
        <dbReference type="Proteomes" id="UP001446871"/>
    </source>
</evidence>
<comment type="caution">
    <text evidence="1">The sequence shown here is derived from an EMBL/GenBank/DDBJ whole genome shotgun (WGS) entry which is preliminary data.</text>
</comment>
<proteinExistence type="predicted"/>
<dbReference type="PANTHER" id="PTHR12224:SF0">
    <property type="entry name" value="BETA-1,4-MANNOSYL-GLYCOPROTEIN 4-BETA-N-ACETYLGLUCOSAMINYLTRANSFERASE"/>
    <property type="match status" value="1"/>
</dbReference>
<protein>
    <submittedName>
        <fullName evidence="1">Glycosyl transferase family 17 protein</fullName>
    </submittedName>
</protein>
<keyword evidence="2" id="KW-1185">Reference proteome</keyword>
<dbReference type="PANTHER" id="PTHR12224">
    <property type="entry name" value="BETA-1,4-MANNOSYL-GLYCOPROTEIN BETA-1,4-N-ACETYLGLUCOSAMINYL-TRANSFERASE"/>
    <property type="match status" value="1"/>
</dbReference>
<reference evidence="1 2" key="1">
    <citation type="submission" date="2023-01" db="EMBL/GenBank/DDBJ databases">
        <title>Analysis of 21 Apiospora genomes using comparative genomics revels a genus with tremendous synthesis potential of carbohydrate active enzymes and secondary metabolites.</title>
        <authorList>
            <person name="Sorensen T."/>
        </authorList>
    </citation>
    <scope>NUCLEOTIDE SEQUENCE [LARGE SCALE GENOMIC DNA]</scope>
    <source>
        <strain evidence="1 2">CBS 83171</strain>
    </source>
</reference>
<dbReference type="InterPro" id="IPR006813">
    <property type="entry name" value="Glyco_trans_17"/>
</dbReference>
<evidence type="ECO:0000313" key="1">
    <source>
        <dbReference type="EMBL" id="KAK8082076.1"/>
    </source>
</evidence>
<sequence length="366" mass="42902">MRGPRCFGLDRRSAPRLIAGLIFSFLLLTWLNSAWTDRTVHRVNRFDPHPQAGDVGGLCKQHGWAPFRPRGLPTRPRKVYDLLMVNTELEWLEIRLNTTYEFVDYFVVVESPKTFTNHDKPLVIKNNLDRFAAYRDKIIYHTLDIPPGFHSDRANPAWDWEDLQRNAMYDQVLPQLQGPQAPEEGDAIVVADVDEIIRPQTLVLLKSCNFPRRLNLRSHFYYYSFQFMHRGVQWSHPQATYYQGRRTILPVNLRNGDGNLPPLVKLETADLWDAGWHCSSCFSTMEELLTKMSSFSHQWMNHEHYRRKEWIAEHIREGRDIWERPGQEYDKIVNNQDVPNILLDQGEIFGYLMNRDGPSAGFTDYP</sequence>